<dbReference type="Ensembl" id="ENSCCRT00020077409.1">
    <property type="protein sequence ID" value="ENSCCRP00020070457.1"/>
    <property type="gene ID" value="ENSCCRG00020032953.1"/>
</dbReference>
<keyword evidence="13" id="KW-0472">Membrane</keyword>
<dbReference type="InterPro" id="IPR003591">
    <property type="entry name" value="Leu-rich_rpt_typical-subtyp"/>
</dbReference>
<dbReference type="Gene3D" id="3.80.10.10">
    <property type="entry name" value="Ribonuclease Inhibitor"/>
    <property type="match status" value="3"/>
</dbReference>
<dbReference type="FunFam" id="3.80.10.10:FF:000027">
    <property type="entry name" value="PH domain and leucine rich repeat protein phosphatase 2"/>
    <property type="match status" value="1"/>
</dbReference>
<feature type="compositionally biased region" description="Basic and acidic residues" evidence="17">
    <location>
        <begin position="208"/>
        <end position="217"/>
    </location>
</feature>
<dbReference type="PROSITE" id="PS51450">
    <property type="entry name" value="LRR"/>
    <property type="match status" value="1"/>
</dbReference>
<evidence type="ECO:0000313" key="19">
    <source>
        <dbReference type="Ensembl" id="ENSCCRP00020070457.1"/>
    </source>
</evidence>
<evidence type="ECO:0000256" key="10">
    <source>
        <dbReference type="ARBA" id="ARBA00022737"/>
    </source>
</evidence>
<evidence type="ECO:0000313" key="20">
    <source>
        <dbReference type="Proteomes" id="UP000694701"/>
    </source>
</evidence>
<evidence type="ECO:0000256" key="9">
    <source>
        <dbReference type="ARBA" id="ARBA00022723"/>
    </source>
</evidence>
<evidence type="ECO:0000256" key="2">
    <source>
        <dbReference type="ARBA" id="ARBA00004123"/>
    </source>
</evidence>
<dbReference type="Proteomes" id="UP000694701">
    <property type="component" value="Unplaced"/>
</dbReference>
<dbReference type="InterPro" id="IPR001932">
    <property type="entry name" value="PPM-type_phosphatase-like_dom"/>
</dbReference>
<dbReference type="GO" id="GO:0004722">
    <property type="term" value="F:protein serine/threonine phosphatase activity"/>
    <property type="evidence" value="ECO:0007669"/>
    <property type="project" value="UniProtKB-EC"/>
</dbReference>
<evidence type="ECO:0000256" key="4">
    <source>
        <dbReference type="ARBA" id="ARBA00004496"/>
    </source>
</evidence>
<keyword evidence="10" id="KW-0677">Repeat</keyword>
<comment type="catalytic activity">
    <reaction evidence="16">
        <text>O-phospho-L-threonyl-[protein] + H2O = L-threonyl-[protein] + phosphate</text>
        <dbReference type="Rhea" id="RHEA:47004"/>
        <dbReference type="Rhea" id="RHEA-COMP:11060"/>
        <dbReference type="Rhea" id="RHEA-COMP:11605"/>
        <dbReference type="ChEBI" id="CHEBI:15377"/>
        <dbReference type="ChEBI" id="CHEBI:30013"/>
        <dbReference type="ChEBI" id="CHEBI:43474"/>
        <dbReference type="ChEBI" id="CHEBI:61977"/>
        <dbReference type="EC" id="3.1.3.16"/>
    </reaction>
</comment>
<dbReference type="SUPFAM" id="SSF50729">
    <property type="entry name" value="PH domain-like"/>
    <property type="match status" value="1"/>
</dbReference>
<dbReference type="GO" id="GO:0005737">
    <property type="term" value="C:cytoplasm"/>
    <property type="evidence" value="ECO:0007669"/>
    <property type="project" value="UniProtKB-SubCell"/>
</dbReference>
<dbReference type="Pfam" id="PF23010">
    <property type="entry name" value="RA_3"/>
    <property type="match status" value="1"/>
</dbReference>
<dbReference type="InterPro" id="IPR055071">
    <property type="entry name" value="RA_PHLPP-like"/>
</dbReference>
<dbReference type="SMART" id="SM00369">
    <property type="entry name" value="LRR_TYP"/>
    <property type="match status" value="7"/>
</dbReference>
<dbReference type="Pfam" id="PF00481">
    <property type="entry name" value="PP2C"/>
    <property type="match status" value="1"/>
</dbReference>
<dbReference type="InterPro" id="IPR032675">
    <property type="entry name" value="LRR_dom_sf"/>
</dbReference>
<dbReference type="Pfam" id="PF13855">
    <property type="entry name" value="LRR_8"/>
    <property type="match status" value="2"/>
</dbReference>
<keyword evidence="11" id="KW-0378">Hydrolase</keyword>
<keyword evidence="9" id="KW-0479">Metal-binding</keyword>
<dbReference type="SMART" id="SM00332">
    <property type="entry name" value="PP2Cc"/>
    <property type="match status" value="1"/>
</dbReference>
<dbReference type="SMART" id="SM00364">
    <property type="entry name" value="LRR_BAC"/>
    <property type="match status" value="7"/>
</dbReference>
<dbReference type="InterPro" id="IPR001611">
    <property type="entry name" value="Leu-rich_rpt"/>
</dbReference>
<feature type="region of interest" description="Disordered" evidence="17">
    <location>
        <begin position="194"/>
        <end position="245"/>
    </location>
</feature>
<dbReference type="InterPro" id="IPR050216">
    <property type="entry name" value="LRR_domain-containing"/>
</dbReference>
<sequence length="1415" mass="154913">MESVKLKKSGAPSVASRAPAEHLDEEDDEGQRASNPRQTSSDEPRTRSQSPAELSMLNKACRSSSSLLLRKRRVKRHVSSISSSHSRSLDRQTLLRHRASPQLQLCDRQWVQQDLRRGSVHVWSQPARPVLCTVESSAAEIAQRLQQASGKSGSVLRLTAKSCPHLHAGPEGLRDQPNDRLRLLLLEKDHRYHPQDYDIYPPSGADRGSPRDQDSVKRSAGSDVESSSACDELSSGARFSQHRDSLSDDMILGTEASGFDSSAAEGPDTYGSSSDELELDCVTEPIPPGPETDEAEAGLAISAAASSPDTGGDEAVTPSDSDSSPALYVQLHGEAARRLGPDERPLQIQNDFLFKLGFKDPWRVQEEGMNTELGSLLRFYAGKPHSIESSERIQLSGTYNVRKGKLQLPVNRWSRRQVILCGTCLIVSSVKASHTGKMHILPLIGGKVEEVKKHSHCLAFSSAGPQSQTYYISFDSFTEHLRWHRQAAKMVSQRISSVDLSCCSLEKLPPNLLYSQDLTHLNLKHNFLPADQTLLQLQRFSRLRSLNLSHNQLGSFPLPICSISSLTEVNLSCNLLTSVHPDVGNMSHLQTLVLDGNLLAALPVELGRLQRLVYLGLSFNEFTQVPSVLEQLPAVERLCMAGNKVCVLTLQAFRLLTLKHIDLRFFCSLRFQIFKYGNLLCLLALNTVWFVFSLRCLNASANKLENLPASSLSEESSSVLQELYLTNNHLTDRCVPQLTGHTHLRILHMAYNHLQTFPASKMAKLEELEELDLSGNRLKAVPTTILNCRRMHTLAAHSNCIEVFPEVLQLTEMKCVDLSCNELSEITLPDSLPPKLQELDLTGNLRLNLDHKTLEQLNNIRCFRIDPPPSSFSANEAAGGPAVWSHGYTEASGVKNKLCVAALSVNSFCGSREALYGVFDGDRNVEVPYLLQCTMNDILAEELHRTRSEEDYMTNTFLVMQRKLGTAGQKLGGSAALCHIRHDPTDPAGCFTLTAANVGKCQAVLCRDGKPLPLSLLHNISIKEEHNRVQQHKAIITEDNKVNGVTDSTRIMGYSFLYPAVLPLPYVTTLPLTPRDEFFILGSRGLFEVLDPSEAVEAIRKVPDALAAAKKLCTLAQSYGCTDSLSAVVVQLNVAEDCCCCCCAASAEPGSGSMHAPPQPPPSPGPGLYPASCSEISSEVSASEMSSEVGSTASSDEPPLLLQDTHIHLHPQSHPPQLNPRLPCCSLHLAPNSGSSFQRQLSSATFSSALSDNGLDSEDEEPIAGVFSNGSRVEVEADVHCLLPPPPPPPSTPEAPEKLPEEAGNLAGADAWSKTLGRRRGNGSVAPQEQSHNLIEVATEAPSKKPGGYFTAPSQPDPDDQFIIPPELEEEVKEIMKQHQQDKSERPADCCDTPCQPIPLREAVPLPFKCFTTDH</sequence>
<comment type="cofactor">
    <cofactor evidence="1">
        <name>Mn(2+)</name>
        <dbReference type="ChEBI" id="CHEBI:29035"/>
    </cofactor>
</comment>
<feature type="region of interest" description="Disordered" evidence="17">
    <location>
        <begin position="1"/>
        <end position="56"/>
    </location>
</feature>
<evidence type="ECO:0000259" key="18">
    <source>
        <dbReference type="PROSITE" id="PS51746"/>
    </source>
</evidence>
<dbReference type="PROSITE" id="PS51746">
    <property type="entry name" value="PPM_2"/>
    <property type="match status" value="1"/>
</dbReference>
<proteinExistence type="predicted"/>
<organism evidence="19 20">
    <name type="scientific">Cyprinus carpio</name>
    <name type="common">Common carp</name>
    <dbReference type="NCBI Taxonomy" id="7962"/>
    <lineage>
        <taxon>Eukaryota</taxon>
        <taxon>Metazoa</taxon>
        <taxon>Chordata</taxon>
        <taxon>Craniata</taxon>
        <taxon>Vertebrata</taxon>
        <taxon>Euteleostomi</taxon>
        <taxon>Actinopterygii</taxon>
        <taxon>Neopterygii</taxon>
        <taxon>Teleostei</taxon>
        <taxon>Ostariophysi</taxon>
        <taxon>Cypriniformes</taxon>
        <taxon>Cyprinidae</taxon>
        <taxon>Cyprininae</taxon>
        <taxon>Cyprinus</taxon>
    </lineage>
</organism>
<evidence type="ECO:0000256" key="12">
    <source>
        <dbReference type="ARBA" id="ARBA00022912"/>
    </source>
</evidence>
<dbReference type="CDD" id="cd00143">
    <property type="entry name" value="PP2Cc"/>
    <property type="match status" value="1"/>
</dbReference>
<dbReference type="Gene3D" id="3.60.40.10">
    <property type="entry name" value="PPM-type phosphatase domain"/>
    <property type="match status" value="1"/>
</dbReference>
<dbReference type="EC" id="3.1.3.16" evidence="5"/>
<dbReference type="FunFam" id="3.60.40.10:FF:000003">
    <property type="entry name" value="PH domain and leucine-rich repeat protein phosphatase 1"/>
    <property type="match status" value="1"/>
</dbReference>
<evidence type="ECO:0000256" key="7">
    <source>
        <dbReference type="ARBA" id="ARBA00022553"/>
    </source>
</evidence>
<evidence type="ECO:0000256" key="1">
    <source>
        <dbReference type="ARBA" id="ARBA00001936"/>
    </source>
</evidence>
<evidence type="ECO:0000256" key="8">
    <source>
        <dbReference type="ARBA" id="ARBA00022614"/>
    </source>
</evidence>
<keyword evidence="6" id="KW-0963">Cytoplasm</keyword>
<protein>
    <recommendedName>
        <fullName evidence="5">protein-serine/threonine phosphatase</fullName>
        <ecNumber evidence="5">3.1.3.16</ecNumber>
    </recommendedName>
</protein>
<accession>A0A8C2PL56</accession>
<dbReference type="GO" id="GO:0016020">
    <property type="term" value="C:membrane"/>
    <property type="evidence" value="ECO:0007669"/>
    <property type="project" value="UniProtKB-SubCell"/>
</dbReference>
<evidence type="ECO:0000256" key="11">
    <source>
        <dbReference type="ARBA" id="ARBA00022801"/>
    </source>
</evidence>
<dbReference type="SUPFAM" id="SSF52058">
    <property type="entry name" value="L domain-like"/>
    <property type="match status" value="1"/>
</dbReference>
<reference evidence="19" key="1">
    <citation type="submission" date="2025-08" db="UniProtKB">
        <authorList>
            <consortium name="Ensembl"/>
        </authorList>
    </citation>
    <scope>IDENTIFICATION</scope>
</reference>
<comment type="subcellular location">
    <subcellularLocation>
        <location evidence="4">Cytoplasm</location>
    </subcellularLocation>
    <subcellularLocation>
        <location evidence="3">Membrane</location>
        <topology evidence="3">Peripheral membrane protein</topology>
    </subcellularLocation>
    <subcellularLocation>
        <location evidence="2">Nucleus</location>
    </subcellularLocation>
</comment>
<keyword evidence="12" id="KW-0904">Protein phosphatase</keyword>
<name>A0A8C2PL56_CYPCA</name>
<evidence type="ECO:0000256" key="13">
    <source>
        <dbReference type="ARBA" id="ARBA00023136"/>
    </source>
</evidence>
<evidence type="ECO:0000256" key="3">
    <source>
        <dbReference type="ARBA" id="ARBA00004170"/>
    </source>
</evidence>
<feature type="region of interest" description="Disordered" evidence="17">
    <location>
        <begin position="72"/>
        <end position="92"/>
    </location>
</feature>
<dbReference type="CDD" id="cd13322">
    <property type="entry name" value="PH_PHLPP-like"/>
    <property type="match status" value="1"/>
</dbReference>
<keyword evidence="8" id="KW-0433">Leucine-rich repeat</keyword>
<dbReference type="GO" id="GO:0046872">
    <property type="term" value="F:metal ion binding"/>
    <property type="evidence" value="ECO:0007669"/>
    <property type="project" value="UniProtKB-KW"/>
</dbReference>
<keyword evidence="7" id="KW-0597">Phosphoprotein</keyword>
<evidence type="ECO:0000256" key="14">
    <source>
        <dbReference type="ARBA" id="ARBA00023211"/>
    </source>
</evidence>
<dbReference type="GO" id="GO:0005634">
    <property type="term" value="C:nucleus"/>
    <property type="evidence" value="ECO:0007669"/>
    <property type="project" value="UniProtKB-SubCell"/>
</dbReference>
<keyword evidence="14" id="KW-0464">Manganese</keyword>
<feature type="domain" description="PPM-type phosphatase" evidence="18">
    <location>
        <begin position="885"/>
        <end position="1132"/>
    </location>
</feature>
<evidence type="ECO:0000256" key="5">
    <source>
        <dbReference type="ARBA" id="ARBA00013081"/>
    </source>
</evidence>
<dbReference type="PANTHER" id="PTHR48051">
    <property type="match status" value="1"/>
</dbReference>
<feature type="region of interest" description="Disordered" evidence="17">
    <location>
        <begin position="1342"/>
        <end position="1361"/>
    </location>
</feature>
<keyword evidence="15" id="KW-0539">Nucleus</keyword>
<evidence type="ECO:0000256" key="16">
    <source>
        <dbReference type="ARBA" id="ARBA00048336"/>
    </source>
</evidence>
<feature type="region of interest" description="Disordered" evidence="17">
    <location>
        <begin position="257"/>
        <end position="325"/>
    </location>
</feature>
<dbReference type="InterPro" id="IPR036457">
    <property type="entry name" value="PPM-type-like_dom_sf"/>
</dbReference>
<evidence type="ECO:0000256" key="6">
    <source>
        <dbReference type="ARBA" id="ARBA00022490"/>
    </source>
</evidence>
<evidence type="ECO:0000256" key="15">
    <source>
        <dbReference type="ARBA" id="ARBA00023242"/>
    </source>
</evidence>
<dbReference type="PANTHER" id="PTHR48051:SF43">
    <property type="entry name" value="PH DOMAIN AND LEUCINE RICH REPEAT PROTEIN PHOSPHATASE 1"/>
    <property type="match status" value="1"/>
</dbReference>
<feature type="compositionally biased region" description="Low complexity" evidence="17">
    <location>
        <begin position="297"/>
        <end position="307"/>
    </location>
</feature>
<evidence type="ECO:0000256" key="17">
    <source>
        <dbReference type="SAM" id="MobiDB-lite"/>
    </source>
</evidence>
<dbReference type="SUPFAM" id="SSF81606">
    <property type="entry name" value="PP2C-like"/>
    <property type="match status" value="1"/>
</dbReference>
<dbReference type="Pfam" id="PF00560">
    <property type="entry name" value="LRR_1"/>
    <property type="match status" value="1"/>
</dbReference>